<feature type="region of interest" description="Disordered" evidence="3">
    <location>
        <begin position="367"/>
        <end position="392"/>
    </location>
</feature>
<organism evidence="6 7">
    <name type="scientific">Chloropicon primus</name>
    <dbReference type="NCBI Taxonomy" id="1764295"/>
    <lineage>
        <taxon>Eukaryota</taxon>
        <taxon>Viridiplantae</taxon>
        <taxon>Chlorophyta</taxon>
        <taxon>Chloropicophyceae</taxon>
        <taxon>Chloropicales</taxon>
        <taxon>Chloropicaceae</taxon>
        <taxon>Chloropicon</taxon>
    </lineage>
</organism>
<feature type="compositionally biased region" description="Basic and acidic residues" evidence="3">
    <location>
        <begin position="367"/>
        <end position="382"/>
    </location>
</feature>
<dbReference type="InterPro" id="IPR001487">
    <property type="entry name" value="Bromodomain"/>
</dbReference>
<evidence type="ECO:0000256" key="1">
    <source>
        <dbReference type="ARBA" id="ARBA00023117"/>
    </source>
</evidence>
<evidence type="ECO:0000256" key="3">
    <source>
        <dbReference type="SAM" id="MobiDB-lite"/>
    </source>
</evidence>
<name>A0A5B8MF03_9CHLO</name>
<dbReference type="AlphaFoldDB" id="A0A5B8MF03"/>
<dbReference type="InterPro" id="IPR036427">
    <property type="entry name" value="Bromodomain-like_sf"/>
</dbReference>
<gene>
    <name evidence="6" type="ORF">A3770_02p13790</name>
    <name evidence="5" type="ORF">CPRI1469_LOCUS5044</name>
</gene>
<reference evidence="5" key="2">
    <citation type="submission" date="2021-01" db="EMBL/GenBank/DDBJ databases">
        <authorList>
            <person name="Corre E."/>
            <person name="Pelletier E."/>
            <person name="Niang G."/>
            <person name="Scheremetjew M."/>
            <person name="Finn R."/>
            <person name="Kale V."/>
            <person name="Holt S."/>
            <person name="Cochrane G."/>
            <person name="Meng A."/>
            <person name="Brown T."/>
            <person name="Cohen L."/>
        </authorList>
    </citation>
    <scope>NUCLEOTIDE SEQUENCE</scope>
    <source>
        <strain evidence="5">CCMP1205</strain>
    </source>
</reference>
<evidence type="ECO:0000313" key="5">
    <source>
        <dbReference type="EMBL" id="CAD9716188.1"/>
    </source>
</evidence>
<keyword evidence="7" id="KW-1185">Reference proteome</keyword>
<dbReference type="STRING" id="1764295.A0A5B8MF03"/>
<evidence type="ECO:0000313" key="7">
    <source>
        <dbReference type="Proteomes" id="UP000316726"/>
    </source>
</evidence>
<protein>
    <submittedName>
        <fullName evidence="6">Bromodomain-containing protein</fullName>
    </submittedName>
</protein>
<feature type="domain" description="Bromo" evidence="4">
    <location>
        <begin position="102"/>
        <end position="174"/>
    </location>
</feature>
<dbReference type="Proteomes" id="UP000316726">
    <property type="component" value="Chromosome 2"/>
</dbReference>
<dbReference type="PRINTS" id="PR00503">
    <property type="entry name" value="BROMODOMAIN"/>
</dbReference>
<proteinExistence type="predicted"/>
<dbReference type="SMART" id="SM00297">
    <property type="entry name" value="BROMO"/>
    <property type="match status" value="1"/>
</dbReference>
<reference evidence="6 7" key="1">
    <citation type="submission" date="2018-07" db="EMBL/GenBank/DDBJ databases">
        <title>The complete nuclear genome of the prasinophyte Chloropicon primus (CCMP1205).</title>
        <authorList>
            <person name="Pombert J.-F."/>
            <person name="Otis C."/>
            <person name="Turmel M."/>
            <person name="Lemieux C."/>
        </authorList>
    </citation>
    <scope>NUCLEOTIDE SEQUENCE [LARGE SCALE GENOMIC DNA]</scope>
    <source>
        <strain evidence="6 7">CCMP1205</strain>
    </source>
</reference>
<dbReference type="EMBL" id="CP031035">
    <property type="protein sequence ID" value="QDZ18861.1"/>
    <property type="molecule type" value="Genomic_DNA"/>
</dbReference>
<dbReference type="PANTHER" id="PTHR45926">
    <property type="entry name" value="OSJNBA0053K19.4 PROTEIN"/>
    <property type="match status" value="1"/>
</dbReference>
<dbReference type="PROSITE" id="PS00633">
    <property type="entry name" value="BROMODOMAIN_1"/>
    <property type="match status" value="1"/>
</dbReference>
<dbReference type="InterPro" id="IPR018359">
    <property type="entry name" value="Bromodomain_CS"/>
</dbReference>
<evidence type="ECO:0000313" key="6">
    <source>
        <dbReference type="EMBL" id="QDZ18861.1"/>
    </source>
</evidence>
<dbReference type="PROSITE" id="PS50014">
    <property type="entry name" value="BROMODOMAIN_2"/>
    <property type="match status" value="1"/>
</dbReference>
<dbReference type="Pfam" id="PF00439">
    <property type="entry name" value="Bromodomain"/>
    <property type="match status" value="1"/>
</dbReference>
<dbReference type="Gene3D" id="1.20.920.10">
    <property type="entry name" value="Bromodomain-like"/>
    <property type="match status" value="1"/>
</dbReference>
<evidence type="ECO:0000256" key="2">
    <source>
        <dbReference type="PROSITE-ProRule" id="PRU00035"/>
    </source>
</evidence>
<dbReference type="EMBL" id="HBHL01007728">
    <property type="protein sequence ID" value="CAD9716188.1"/>
    <property type="molecule type" value="Transcribed_RNA"/>
</dbReference>
<dbReference type="SUPFAM" id="SSF47370">
    <property type="entry name" value="Bromodomain"/>
    <property type="match status" value="1"/>
</dbReference>
<keyword evidence="1 2" id="KW-0103">Bromodomain</keyword>
<accession>A0A5B8MF03</accession>
<sequence length="392" mass="44341">MVDDAKVKRLCEEADREWRKNIKRKICDASVVTDQIAERAIKLLRDQNVRLATSKSSTPAVALVDEAGMEKMANDKGICAVAEKRLAILANKATLLILERLMSHKWAWLFNEPVNAEELNLKDYHTIVKKPMALSTVKNRAQLGLYKTATEAASDIRLVFENAQLYNKPGSDVNIMASAMLEKFEELWHSKVTQKFNEDEAMAKQEESVARKKRVDALKAQQNGVFRQKCLSYERLLCDVESYLVDVQQQVIVSCKPVAREKRKRAQDLLQTLPFEKVKPALGVVLQRYPEMLNTSTQEMEVDLNKVDPLTLRHVLLLLSKAEKEDAKREGMEGTPVEEDDGAVKDDLRAWVNTMCKLVKLKHGDVGDNKNLARGEEGRKGPLEGSRLNITT</sequence>
<dbReference type="OrthoDB" id="21449at2759"/>
<evidence type="ECO:0000259" key="4">
    <source>
        <dbReference type="PROSITE" id="PS50014"/>
    </source>
</evidence>